<evidence type="ECO:0000256" key="4">
    <source>
        <dbReference type="ARBA" id="ARBA00022490"/>
    </source>
</evidence>
<dbReference type="GO" id="GO:0005634">
    <property type="term" value="C:nucleus"/>
    <property type="evidence" value="ECO:0007669"/>
    <property type="project" value="UniProtKB-SubCell"/>
</dbReference>
<evidence type="ECO:0000256" key="5">
    <source>
        <dbReference type="ARBA" id="ARBA00022694"/>
    </source>
</evidence>
<dbReference type="InterPro" id="IPR015419">
    <property type="entry name" value="CTAG/Pcc1"/>
</dbReference>
<evidence type="ECO:0008006" key="9">
    <source>
        <dbReference type="Google" id="ProtNLM"/>
    </source>
</evidence>
<sequence length="95" mass="9988">MPAQPFPHRLDLAIPLPTPQLATVAAQALAVDQDLNADQVQTVYTADGSCLCVSLSAANVRILRIATNAMFDMLLMVTNTMADFADESPTAVAAA</sequence>
<dbReference type="Pfam" id="PF09341">
    <property type="entry name" value="Pcc1"/>
    <property type="match status" value="1"/>
</dbReference>
<dbReference type="OrthoDB" id="10025739at2759"/>
<dbReference type="GO" id="GO:0000408">
    <property type="term" value="C:EKC/KEOPS complex"/>
    <property type="evidence" value="ECO:0007669"/>
    <property type="project" value="TreeGrafter"/>
</dbReference>
<comment type="caution">
    <text evidence="7">The sequence shown here is derived from an EMBL/GenBank/DDBJ whole genome shotgun (WGS) entry which is preliminary data.</text>
</comment>
<keyword evidence="6" id="KW-0539">Nucleus</keyword>
<dbReference type="GO" id="GO:0070525">
    <property type="term" value="P:tRNA threonylcarbamoyladenosine metabolic process"/>
    <property type="evidence" value="ECO:0007669"/>
    <property type="project" value="TreeGrafter"/>
</dbReference>
<evidence type="ECO:0000256" key="3">
    <source>
        <dbReference type="ARBA" id="ARBA00007073"/>
    </source>
</evidence>
<comment type="similarity">
    <text evidence="3">Belongs to the CTAG/PCC1 family.</text>
</comment>
<evidence type="ECO:0000313" key="8">
    <source>
        <dbReference type="Proteomes" id="UP001151582"/>
    </source>
</evidence>
<accession>A0A9W8AXP7</accession>
<dbReference type="Gene3D" id="3.30.310.50">
    <property type="entry name" value="Alpha-D-phosphohexomutase, C-terminal domain"/>
    <property type="match status" value="1"/>
</dbReference>
<name>A0A9W8AXP7_9FUNG</name>
<dbReference type="AlphaFoldDB" id="A0A9W8AXP7"/>
<evidence type="ECO:0000256" key="6">
    <source>
        <dbReference type="ARBA" id="ARBA00023242"/>
    </source>
</evidence>
<gene>
    <name evidence="7" type="ORF">H4R34_005071</name>
</gene>
<evidence type="ECO:0000256" key="1">
    <source>
        <dbReference type="ARBA" id="ARBA00004123"/>
    </source>
</evidence>
<keyword evidence="4" id="KW-0963">Cytoplasm</keyword>
<reference evidence="7" key="1">
    <citation type="submission" date="2022-07" db="EMBL/GenBank/DDBJ databases">
        <title>Phylogenomic reconstructions and comparative analyses of Kickxellomycotina fungi.</title>
        <authorList>
            <person name="Reynolds N.K."/>
            <person name="Stajich J.E."/>
            <person name="Barry K."/>
            <person name="Grigoriev I.V."/>
            <person name="Crous P."/>
            <person name="Smith M.E."/>
        </authorList>
    </citation>
    <scope>NUCLEOTIDE SEQUENCE</scope>
    <source>
        <strain evidence="7">RSA 567</strain>
    </source>
</reference>
<organism evidence="7 8">
    <name type="scientific">Dimargaris verticillata</name>
    <dbReference type="NCBI Taxonomy" id="2761393"/>
    <lineage>
        <taxon>Eukaryota</taxon>
        <taxon>Fungi</taxon>
        <taxon>Fungi incertae sedis</taxon>
        <taxon>Zoopagomycota</taxon>
        <taxon>Kickxellomycotina</taxon>
        <taxon>Dimargaritomycetes</taxon>
        <taxon>Dimargaritales</taxon>
        <taxon>Dimargaritaceae</taxon>
        <taxon>Dimargaris</taxon>
    </lineage>
</organism>
<evidence type="ECO:0000256" key="2">
    <source>
        <dbReference type="ARBA" id="ARBA00004496"/>
    </source>
</evidence>
<dbReference type="Proteomes" id="UP001151582">
    <property type="component" value="Unassembled WGS sequence"/>
</dbReference>
<dbReference type="EMBL" id="JANBQB010000821">
    <property type="protein sequence ID" value="KAJ1973447.1"/>
    <property type="molecule type" value="Genomic_DNA"/>
</dbReference>
<dbReference type="GO" id="GO:0008033">
    <property type="term" value="P:tRNA processing"/>
    <property type="evidence" value="ECO:0007669"/>
    <property type="project" value="UniProtKB-KW"/>
</dbReference>
<evidence type="ECO:0000313" key="7">
    <source>
        <dbReference type="EMBL" id="KAJ1973447.1"/>
    </source>
</evidence>
<proteinExistence type="inferred from homology"/>
<dbReference type="PANTHER" id="PTHR31283">
    <property type="entry name" value="EKC/KEOPS COMPLEX SUBUNIT PCC1 FAMILY MEMBER"/>
    <property type="match status" value="1"/>
</dbReference>
<keyword evidence="8" id="KW-1185">Reference proteome</keyword>
<dbReference type="GO" id="GO:0005737">
    <property type="term" value="C:cytoplasm"/>
    <property type="evidence" value="ECO:0007669"/>
    <property type="project" value="UniProtKB-SubCell"/>
</dbReference>
<dbReference type="FunFam" id="3.30.310.50:FF:000005">
    <property type="entry name" value="L antigen family member 3"/>
    <property type="match status" value="1"/>
</dbReference>
<keyword evidence="5" id="KW-0819">tRNA processing</keyword>
<protein>
    <recommendedName>
        <fullName evidence="9">CTAG/Pcc1 family</fullName>
    </recommendedName>
</protein>
<dbReference type="PANTHER" id="PTHR31283:SF5">
    <property type="entry name" value="EKC_KEOPS COMPLEX SUBUNIT LAGE3"/>
    <property type="match status" value="1"/>
</dbReference>
<comment type="subcellular location">
    <subcellularLocation>
        <location evidence="2">Cytoplasm</location>
    </subcellularLocation>
    <subcellularLocation>
        <location evidence="1">Nucleus</location>
    </subcellularLocation>
</comment>